<protein>
    <recommendedName>
        <fullName evidence="4">Translocation/assembly module TamB</fullName>
    </recommendedName>
</protein>
<evidence type="ECO:0008006" key="4">
    <source>
        <dbReference type="Google" id="ProtNLM"/>
    </source>
</evidence>
<comment type="caution">
    <text evidence="2">The sequence shown here is derived from an EMBL/GenBank/DDBJ whole genome shotgun (WGS) entry which is preliminary data.</text>
</comment>
<name>A0ABU7WKL4_9GAMM</name>
<proteinExistence type="predicted"/>
<evidence type="ECO:0000313" key="3">
    <source>
        <dbReference type="Proteomes" id="UP001358324"/>
    </source>
</evidence>
<evidence type="ECO:0000256" key="1">
    <source>
        <dbReference type="SAM" id="Phobius"/>
    </source>
</evidence>
<gene>
    <name evidence="2" type="ORF">V3391_16075</name>
</gene>
<keyword evidence="1" id="KW-0472">Membrane</keyword>
<accession>A0ABU7WKL4</accession>
<dbReference type="EMBL" id="JAZHBM010000003">
    <property type="protein sequence ID" value="MEF3083736.1"/>
    <property type="molecule type" value="Genomic_DNA"/>
</dbReference>
<feature type="transmembrane region" description="Helical" evidence="1">
    <location>
        <begin position="20"/>
        <end position="39"/>
    </location>
</feature>
<sequence>MPATSPDPWWRVHRSGLRRAALVACVLYLLYLVAANVFLNSTFGADIINRKPERFHARWDWAMSLYPGHIHARGIVMGGHARTNVWTVASPRANGRIRILPLLGRQVTFGRIRAQNVSVHVARTPHDLPSTVRPGKSPWTIRFAAITTPSLLRLDFYDARVTGHGEARFAFEKTLQGGAMEVGPSTLKMPDATLQISDVTVLREGMLDFEIAIPAHIREQAQGEEKLVLLDARMRVDGPAPGIDLVARNDDALPIGTAGFVGHLRADLTLERGVLMPGSQLDWSAPVYSSAADGTPLRHPLGVALRTSSDAILVAARVTAPASGTPWLRADLRVADRRIGPDDWLRPVRALGGTVETQWPAVPLRWIDVILRDIDWLAFDGRADLDADVRLHDGQLQPGSRIDLDDAALTARVLDNRFSGNAHARMRMRDDAQAGQRTTIGIVLDRFTLAPESAPDRIDLRGRDLRLDLSSTGALAEFHERLDARLRFDDAQVPDLRSYNRYLPGDSARLVGGSGHASGDIRLDNGGEMIGGRMRVRGQDVRVALGPSQLSGNVDLDSRLSRMQRVGRRYRIDTMALRLDGVRLDGSGGDDAPWWARLALENGTLDWREPFEVSGRGRVDMRDVSVLLGLFAERSVFPRWIGNLIDSGEAHATGDLRLRGNELVFDRVQASNDRIDMQARLRIADGTPDGDLYARWGVLGMGVELQGGDRKLHIAGARDWYESRPPLLPE</sequence>
<dbReference type="Proteomes" id="UP001358324">
    <property type="component" value="Unassembled WGS sequence"/>
</dbReference>
<dbReference type="RefSeq" id="WP_332079440.1">
    <property type="nucleotide sequence ID" value="NZ_JAZHBM010000003.1"/>
</dbReference>
<evidence type="ECO:0000313" key="2">
    <source>
        <dbReference type="EMBL" id="MEF3083736.1"/>
    </source>
</evidence>
<organism evidence="2 3">
    <name type="scientific">Luteimonas flava</name>
    <dbReference type="NCBI Taxonomy" id="3115822"/>
    <lineage>
        <taxon>Bacteria</taxon>
        <taxon>Pseudomonadati</taxon>
        <taxon>Pseudomonadota</taxon>
        <taxon>Gammaproteobacteria</taxon>
        <taxon>Lysobacterales</taxon>
        <taxon>Lysobacteraceae</taxon>
        <taxon>Luteimonas</taxon>
    </lineage>
</organism>
<keyword evidence="1" id="KW-1133">Transmembrane helix</keyword>
<keyword evidence="1" id="KW-0812">Transmembrane</keyword>
<reference evidence="2 3" key="1">
    <citation type="submission" date="2024-01" db="EMBL/GenBank/DDBJ databases">
        <title>Novel species of the genus Luteimonas isolated from rivers.</title>
        <authorList>
            <person name="Lu H."/>
        </authorList>
    </citation>
    <scope>NUCLEOTIDE SEQUENCE [LARGE SCALE GENOMIC DNA]</scope>
    <source>
        <strain evidence="2 3">SMYT11W</strain>
    </source>
</reference>
<keyword evidence="3" id="KW-1185">Reference proteome</keyword>